<sequence length="656" mass="72084">MATHRAAVARHVYQLVLARRELVAPQAAFRQHSTSATGTFWENNNPKASHHNVLPVSEGHIRGAPSPLGFLPSSKPPSPKLDVHLPSPPAPDLSEAPSLPDLDNLSPAELAERLRALSPSAQFAVALAAPPARTVGRVPHLLALPLGDTVAEKHVRLAELRDLINYLTSVVDEDETITTSFGKQRRNRRRSLLLVWGAWFDLARHLHSLAALPRLGGPEGRELRSEWFESLLLILKNTQDSQRHTDDAERAAANMESRYGFSRPTMRSVLQFMVDIGCRPTYFQLQLLLQSTPMSVVMHEAKAAQSAPDLSPDHRLGALASLVAPLTPESFAGLAALSEAHRNPKHERQQLRHLYLEAGHQSLSIIEEGERRGLAPPPQWYAVVNERRPEWTAFVSRYVQQAAAVANGTSDTPLALPAKSESYTLWLLLRDLLIHPNRDVDAGKHRTTIPAAAPPGNLQAGATTSDQSTLPFDPFDLTDTLDLIRLSCGVMSEKTDQATARRPAHDKRINSCIIRSLLVATHDNWDAIDRISSFMLRSVRQEDVLSPGHSTAITVPIPPTPIRTISFLLGTCKTPNQLQRMLPRVEGLAVLPGGHVSPIVRERAIALASLADRFKSEPTVPATKRNKHDLEGRVQALFKRLDKLGGAEAPAPPQSY</sequence>
<reference evidence="2" key="1">
    <citation type="submission" date="2023-10" db="EMBL/GenBank/DDBJ databases">
        <authorList>
            <person name="Noh H."/>
        </authorList>
    </citation>
    <scope>NUCLEOTIDE SEQUENCE</scope>
    <source>
        <strain evidence="2">DUCC4014</strain>
    </source>
</reference>
<protein>
    <submittedName>
        <fullName evidence="2">Uncharacterized protein</fullName>
    </submittedName>
</protein>
<accession>A0AAF0Y2P8</accession>
<name>A0AAF0Y2P8_9TREE</name>
<evidence type="ECO:0000256" key="1">
    <source>
        <dbReference type="SAM" id="MobiDB-lite"/>
    </source>
</evidence>
<evidence type="ECO:0000313" key="2">
    <source>
        <dbReference type="EMBL" id="WOO79000.1"/>
    </source>
</evidence>
<dbReference type="RefSeq" id="XP_062625032.1">
    <property type="nucleotide sequence ID" value="XM_062769048.1"/>
</dbReference>
<dbReference type="AlphaFoldDB" id="A0AAF0Y2P8"/>
<evidence type="ECO:0000313" key="3">
    <source>
        <dbReference type="Proteomes" id="UP000827549"/>
    </source>
</evidence>
<dbReference type="GeneID" id="87805786"/>
<gene>
    <name evidence="2" type="ORF">LOC62_02G002539</name>
</gene>
<proteinExistence type="predicted"/>
<dbReference type="Proteomes" id="UP000827549">
    <property type="component" value="Chromosome 2"/>
</dbReference>
<dbReference type="EMBL" id="CP086715">
    <property type="protein sequence ID" value="WOO79000.1"/>
    <property type="molecule type" value="Genomic_DNA"/>
</dbReference>
<feature type="region of interest" description="Disordered" evidence="1">
    <location>
        <begin position="65"/>
        <end position="104"/>
    </location>
</feature>
<keyword evidence="3" id="KW-1185">Reference proteome</keyword>
<organism evidence="2 3">
    <name type="scientific">Vanrija pseudolonga</name>
    <dbReference type="NCBI Taxonomy" id="143232"/>
    <lineage>
        <taxon>Eukaryota</taxon>
        <taxon>Fungi</taxon>
        <taxon>Dikarya</taxon>
        <taxon>Basidiomycota</taxon>
        <taxon>Agaricomycotina</taxon>
        <taxon>Tremellomycetes</taxon>
        <taxon>Trichosporonales</taxon>
        <taxon>Trichosporonaceae</taxon>
        <taxon>Vanrija</taxon>
    </lineage>
</organism>